<dbReference type="PIRSF" id="PIRSF001227">
    <property type="entry name" value="Pen_acylase"/>
    <property type="match status" value="1"/>
</dbReference>
<dbReference type="InterPro" id="IPR029055">
    <property type="entry name" value="Ntn_hydrolases_N"/>
</dbReference>
<reference evidence="6" key="1">
    <citation type="journal article" date="2019" name="Int. J. Syst. Evol. Microbiol.">
        <title>The Global Catalogue of Microorganisms (GCM) 10K type strain sequencing project: providing services to taxonomists for standard genome sequencing and annotation.</title>
        <authorList>
            <consortium name="The Broad Institute Genomics Platform"/>
            <consortium name="The Broad Institute Genome Sequencing Center for Infectious Disease"/>
            <person name="Wu L."/>
            <person name="Ma J."/>
        </authorList>
    </citation>
    <scope>NUCLEOTIDE SEQUENCE [LARGE SCALE GENOMIC DNA]</scope>
    <source>
        <strain evidence="6">JCM 4586</strain>
    </source>
</reference>
<dbReference type="Gene3D" id="2.30.120.10">
    <property type="match status" value="1"/>
</dbReference>
<accession>A0ABQ2YAR0</accession>
<dbReference type="PANTHER" id="PTHR34218:SF4">
    <property type="entry name" value="ACYL-HOMOSERINE LACTONE ACYLASE QUIP"/>
    <property type="match status" value="1"/>
</dbReference>
<dbReference type="Gene3D" id="3.60.20.10">
    <property type="entry name" value="Glutamine Phosphoribosylpyrophosphate, subunit 1, domain 1"/>
    <property type="match status" value="1"/>
</dbReference>
<keyword evidence="2" id="KW-0378">Hydrolase</keyword>
<evidence type="ECO:0000256" key="2">
    <source>
        <dbReference type="ARBA" id="ARBA00022801"/>
    </source>
</evidence>
<dbReference type="RefSeq" id="WP_190021380.1">
    <property type="nucleotide sequence ID" value="NZ_BMUT01000003.1"/>
</dbReference>
<organism evidence="5 6">
    <name type="scientific">Streptomyces hiroshimensis</name>
    <dbReference type="NCBI Taxonomy" id="66424"/>
    <lineage>
        <taxon>Bacteria</taxon>
        <taxon>Bacillati</taxon>
        <taxon>Actinomycetota</taxon>
        <taxon>Actinomycetes</taxon>
        <taxon>Kitasatosporales</taxon>
        <taxon>Streptomycetaceae</taxon>
        <taxon>Streptomyces</taxon>
    </lineage>
</organism>
<comment type="similarity">
    <text evidence="1">Belongs to the peptidase S45 family.</text>
</comment>
<evidence type="ECO:0000256" key="1">
    <source>
        <dbReference type="ARBA" id="ARBA00006586"/>
    </source>
</evidence>
<dbReference type="InterPro" id="IPR043146">
    <property type="entry name" value="Penicillin_amidase_N_B-knob"/>
</dbReference>
<gene>
    <name evidence="5" type="ORF">GCM10010324_21190</name>
</gene>
<dbReference type="InterPro" id="IPR014395">
    <property type="entry name" value="Pen/GL7ACA/AHL_acylase"/>
</dbReference>
<evidence type="ECO:0000313" key="5">
    <source>
        <dbReference type="EMBL" id="GGX75521.1"/>
    </source>
</evidence>
<dbReference type="InterPro" id="IPR002692">
    <property type="entry name" value="S45"/>
</dbReference>
<proteinExistence type="inferred from homology"/>
<evidence type="ECO:0000256" key="4">
    <source>
        <dbReference type="SAM" id="MobiDB-lite"/>
    </source>
</evidence>
<evidence type="ECO:0000313" key="6">
    <source>
        <dbReference type="Proteomes" id="UP000659223"/>
    </source>
</evidence>
<dbReference type="SUPFAM" id="SSF56235">
    <property type="entry name" value="N-terminal nucleophile aminohydrolases (Ntn hydrolases)"/>
    <property type="match status" value="1"/>
</dbReference>
<dbReference type="Pfam" id="PF01804">
    <property type="entry name" value="Penicil_amidase"/>
    <property type="match status" value="1"/>
</dbReference>
<feature type="region of interest" description="Disordered" evidence="4">
    <location>
        <begin position="403"/>
        <end position="431"/>
    </location>
</feature>
<dbReference type="Gene3D" id="1.10.439.10">
    <property type="entry name" value="Penicillin Amidohydrolase, domain 1"/>
    <property type="match status" value="1"/>
</dbReference>
<sequence length="739" mass="78157">MNGSAAARLHTADGVVEVAFDALDRPVVTAPDWTAAAFGLGWAVARHRRGQMDFMRRRSHGRLAEVLGPQAVQADVRQRVLGLAQVARDCWESLPTAQRNTLRAYADGVNAAAPNGPGGAWTPVDCIAVTQGLFQELSSDGQDVRMVEVMRRTLPAAVVDFLLDPQDEFAVGIDGTPAEAARSGLPVAELRALMAEPPPPSGRLVVSDGRPVGSNAWAVTDGSTAVLANDMHLELTSPSLMYAARLVVGDTSVTGVTVPGLPAIVAGTNGRIAWGFTRLPADTCELRELAPGTAPGTYRFEGRDRAFGIRRERIAVMGGDDVEVEVRETRWGPVVDQLRGRPLALSSNLTDPTALDFAVVGLYESADVTAAAELLNDCGLPPLNALLADTAADVAWTVTGRHARREGGPRGFSDPARDPWPTPRLAPHELPRLVTPPTGRVISCNNGDAAGRTASLGWNYFPGTRARRAAGLLAAGGPHDEAGCGGPQLDVDASLYAYYRDLALRYLPERAPAALRALRDEVLAWRGTSDHDEYGLALLVLFRELLREELFAAVTRPCRRYDESFTYCYNGHERPLRRLLDALSADMVPEPWPGPAAFVVGMLGSGRALLTKRTGSDGPTRWGSVNALAPTPLGGAPVHGGPPEGHAGDGGVGLSGCPESLRVTQPDFGAAMRLVVAPSRPGSGLLAVPGSPAGTGPEDLDHIVRWTQGKSHSLLIGEPAPYAGAYGPESFPTPPGRTP</sequence>
<dbReference type="Gene3D" id="1.10.1400.10">
    <property type="match status" value="1"/>
</dbReference>
<protein>
    <submittedName>
        <fullName evidence="5">Penicillin amidase</fullName>
    </submittedName>
</protein>
<dbReference type="InterPro" id="IPR023343">
    <property type="entry name" value="Penicillin_amidase_dom1"/>
</dbReference>
<keyword evidence="6" id="KW-1185">Reference proteome</keyword>
<dbReference type="PANTHER" id="PTHR34218">
    <property type="entry name" value="PEPTIDASE S45 PENICILLIN AMIDASE"/>
    <property type="match status" value="1"/>
</dbReference>
<dbReference type="Proteomes" id="UP000659223">
    <property type="component" value="Unassembled WGS sequence"/>
</dbReference>
<keyword evidence="3" id="KW-0865">Zymogen</keyword>
<name>A0ABQ2YAR0_9ACTN</name>
<dbReference type="InterPro" id="IPR043147">
    <property type="entry name" value="Penicillin_amidase_A-knob"/>
</dbReference>
<dbReference type="EMBL" id="BMUT01000003">
    <property type="protein sequence ID" value="GGX75521.1"/>
    <property type="molecule type" value="Genomic_DNA"/>
</dbReference>
<comment type="caution">
    <text evidence="5">The sequence shown here is derived from an EMBL/GenBank/DDBJ whole genome shotgun (WGS) entry which is preliminary data.</text>
</comment>
<evidence type="ECO:0000256" key="3">
    <source>
        <dbReference type="ARBA" id="ARBA00023145"/>
    </source>
</evidence>